<dbReference type="GO" id="GO:0015297">
    <property type="term" value="F:antiporter activity"/>
    <property type="evidence" value="ECO:0007669"/>
    <property type="project" value="UniProtKB-KW"/>
</dbReference>
<dbReference type="InterPro" id="IPR057290">
    <property type="entry name" value="CHX17_C"/>
</dbReference>
<evidence type="ECO:0000256" key="10">
    <source>
        <dbReference type="ARBA" id="ARBA00038341"/>
    </source>
</evidence>
<feature type="domain" description="Cation/H(+) antiporter C-terminal" evidence="14">
    <location>
        <begin position="637"/>
        <end position="780"/>
    </location>
</feature>
<dbReference type="Proteomes" id="UP000257109">
    <property type="component" value="Unassembled WGS sequence"/>
</dbReference>
<feature type="transmembrane region" description="Helical" evidence="11">
    <location>
        <begin position="911"/>
        <end position="934"/>
    </location>
</feature>
<dbReference type="Gene3D" id="1.20.1530.20">
    <property type="match status" value="2"/>
</dbReference>
<dbReference type="STRING" id="157652.A0A371F7G2"/>
<dbReference type="GO" id="GO:1902600">
    <property type="term" value="P:proton transmembrane transport"/>
    <property type="evidence" value="ECO:0007669"/>
    <property type="project" value="InterPro"/>
</dbReference>
<proteinExistence type="inferred from homology"/>
<feature type="transmembrane region" description="Helical" evidence="11">
    <location>
        <begin position="233"/>
        <end position="256"/>
    </location>
</feature>
<evidence type="ECO:0000313" key="16">
    <source>
        <dbReference type="Proteomes" id="UP000257109"/>
    </source>
</evidence>
<dbReference type="PANTHER" id="PTHR32468">
    <property type="entry name" value="CATION/H + ANTIPORTER"/>
    <property type="match status" value="1"/>
</dbReference>
<organism evidence="15 16">
    <name type="scientific">Mucuna pruriens</name>
    <name type="common">Velvet bean</name>
    <name type="synonym">Dolichos pruriens</name>
    <dbReference type="NCBI Taxonomy" id="157652"/>
    <lineage>
        <taxon>Eukaryota</taxon>
        <taxon>Viridiplantae</taxon>
        <taxon>Streptophyta</taxon>
        <taxon>Embryophyta</taxon>
        <taxon>Tracheophyta</taxon>
        <taxon>Spermatophyta</taxon>
        <taxon>Magnoliopsida</taxon>
        <taxon>eudicotyledons</taxon>
        <taxon>Gunneridae</taxon>
        <taxon>Pentapetalae</taxon>
        <taxon>rosids</taxon>
        <taxon>fabids</taxon>
        <taxon>Fabales</taxon>
        <taxon>Fabaceae</taxon>
        <taxon>Papilionoideae</taxon>
        <taxon>50 kb inversion clade</taxon>
        <taxon>NPAAA clade</taxon>
        <taxon>indigoferoid/millettioid clade</taxon>
        <taxon>Phaseoleae</taxon>
        <taxon>Mucuna</taxon>
    </lineage>
</organism>
<feature type="transmembrane region" description="Helical" evidence="11">
    <location>
        <begin position="61"/>
        <end position="80"/>
    </location>
</feature>
<keyword evidence="2" id="KW-0813">Transport</keyword>
<dbReference type="Pfam" id="PF00999">
    <property type="entry name" value="Na_H_Exchanger"/>
    <property type="match status" value="2"/>
</dbReference>
<feature type="domain" description="Cation/H+ exchanger transmembrane" evidence="12">
    <location>
        <begin position="873"/>
        <end position="1242"/>
    </location>
</feature>
<feature type="transmembrane region" description="Helical" evidence="11">
    <location>
        <begin position="981"/>
        <end position="1001"/>
    </location>
</feature>
<feature type="transmembrane region" description="Helical" evidence="11">
    <location>
        <begin position="1087"/>
        <end position="1117"/>
    </location>
</feature>
<feature type="transmembrane region" description="Helical" evidence="11">
    <location>
        <begin position="1051"/>
        <end position="1075"/>
    </location>
</feature>
<accession>A0A371F7G2</accession>
<feature type="transmembrane region" description="Helical" evidence="11">
    <location>
        <begin position="308"/>
        <end position="329"/>
    </location>
</feature>
<dbReference type="GO" id="GO:0006813">
    <property type="term" value="P:potassium ion transport"/>
    <property type="evidence" value="ECO:0007669"/>
    <property type="project" value="UniProtKB-KW"/>
</dbReference>
<keyword evidence="16" id="KW-1185">Reference proteome</keyword>
<feature type="transmembrane region" description="Helical" evidence="11">
    <location>
        <begin position="268"/>
        <end position="288"/>
    </location>
</feature>
<evidence type="ECO:0000259" key="13">
    <source>
        <dbReference type="Pfam" id="PF23256"/>
    </source>
</evidence>
<reference evidence="15" key="1">
    <citation type="submission" date="2018-05" db="EMBL/GenBank/DDBJ databases">
        <title>Draft genome of Mucuna pruriens seed.</title>
        <authorList>
            <person name="Nnadi N.E."/>
            <person name="Vos R."/>
            <person name="Hasami M.H."/>
            <person name="Devisetty U.K."/>
            <person name="Aguiy J.C."/>
        </authorList>
    </citation>
    <scope>NUCLEOTIDE SEQUENCE [LARGE SCALE GENOMIC DNA]</scope>
    <source>
        <strain evidence="15">JCA_2017</strain>
    </source>
</reference>
<evidence type="ECO:0000256" key="11">
    <source>
        <dbReference type="SAM" id="Phobius"/>
    </source>
</evidence>
<keyword evidence="5 11" id="KW-0812">Transmembrane</keyword>
<gene>
    <name evidence="15" type="primary">CHX15</name>
    <name evidence="15" type="ORF">CR513_46051</name>
</gene>
<dbReference type="OrthoDB" id="1868135at2759"/>
<feature type="transmembrane region" description="Helical" evidence="11">
    <location>
        <begin position="421"/>
        <end position="443"/>
    </location>
</feature>
<keyword evidence="6" id="KW-0630">Potassium</keyword>
<dbReference type="PANTHER" id="PTHR32468:SF66">
    <property type="entry name" value="CATION_H+ EXCHANGER DOMAIN-CONTAINING PROTEIN"/>
    <property type="match status" value="1"/>
</dbReference>
<comment type="caution">
    <text evidence="15">The sequence shown here is derived from an EMBL/GenBank/DDBJ whole genome shotgun (WGS) entry which is preliminary data.</text>
</comment>
<comment type="subcellular location">
    <subcellularLocation>
        <location evidence="1">Membrane</location>
        <topology evidence="1">Multi-pass membrane protein</topology>
    </subcellularLocation>
</comment>
<keyword evidence="3" id="KW-0050">Antiport</keyword>
<feature type="domain" description="Cation/H(+) antiporter central" evidence="13">
    <location>
        <begin position="498"/>
        <end position="623"/>
    </location>
</feature>
<feature type="transmembrane region" description="Helical" evidence="11">
    <location>
        <begin position="162"/>
        <end position="182"/>
    </location>
</feature>
<keyword evidence="8" id="KW-0406">Ion transport</keyword>
<evidence type="ECO:0000256" key="8">
    <source>
        <dbReference type="ARBA" id="ARBA00023065"/>
    </source>
</evidence>
<dbReference type="Pfam" id="PF23259">
    <property type="entry name" value="CHX17_C"/>
    <property type="match status" value="2"/>
</dbReference>
<evidence type="ECO:0000259" key="14">
    <source>
        <dbReference type="Pfam" id="PF23259"/>
    </source>
</evidence>
<evidence type="ECO:0000256" key="2">
    <source>
        <dbReference type="ARBA" id="ARBA00022448"/>
    </source>
</evidence>
<feature type="domain" description="Cation/H(+) antiporter C-terminal" evidence="14">
    <location>
        <begin position="1445"/>
        <end position="1588"/>
    </location>
</feature>
<evidence type="ECO:0000256" key="1">
    <source>
        <dbReference type="ARBA" id="ARBA00004141"/>
    </source>
</evidence>
<dbReference type="FunFam" id="1.20.1530.20:FF:000003">
    <property type="entry name" value="Cation/H(+) antiporter 15"/>
    <property type="match status" value="2"/>
</dbReference>
<keyword evidence="7 11" id="KW-1133">Transmembrane helix</keyword>
<keyword evidence="9 11" id="KW-0472">Membrane</keyword>
<dbReference type="InterPro" id="IPR038770">
    <property type="entry name" value="Na+/solute_symporter_sf"/>
</dbReference>
<dbReference type="Pfam" id="PF23256">
    <property type="entry name" value="CHX17_2nd"/>
    <property type="match status" value="2"/>
</dbReference>
<feature type="domain" description="Cation/H+ exchanger transmembrane" evidence="12">
    <location>
        <begin position="59"/>
        <end position="434"/>
    </location>
</feature>
<evidence type="ECO:0000256" key="4">
    <source>
        <dbReference type="ARBA" id="ARBA00022538"/>
    </source>
</evidence>
<feature type="transmembrane region" description="Helical" evidence="11">
    <location>
        <begin position="30"/>
        <end position="54"/>
    </location>
</feature>
<dbReference type="EMBL" id="QJKJ01010246">
    <property type="protein sequence ID" value="RDX74229.1"/>
    <property type="molecule type" value="Genomic_DNA"/>
</dbReference>
<keyword evidence="4" id="KW-0633">Potassium transport</keyword>
<dbReference type="GO" id="GO:0016020">
    <property type="term" value="C:membrane"/>
    <property type="evidence" value="ECO:0007669"/>
    <property type="project" value="UniProtKB-SubCell"/>
</dbReference>
<dbReference type="InterPro" id="IPR050794">
    <property type="entry name" value="CPA2_transporter"/>
</dbReference>
<evidence type="ECO:0000256" key="3">
    <source>
        <dbReference type="ARBA" id="ARBA00022449"/>
    </source>
</evidence>
<evidence type="ECO:0000256" key="6">
    <source>
        <dbReference type="ARBA" id="ARBA00022958"/>
    </source>
</evidence>
<evidence type="ECO:0000259" key="12">
    <source>
        <dbReference type="Pfam" id="PF00999"/>
    </source>
</evidence>
<evidence type="ECO:0000256" key="7">
    <source>
        <dbReference type="ARBA" id="ARBA00022989"/>
    </source>
</evidence>
<evidence type="ECO:0000313" key="15">
    <source>
        <dbReference type="EMBL" id="RDX74229.1"/>
    </source>
</evidence>
<dbReference type="InterPro" id="IPR006153">
    <property type="entry name" value="Cation/H_exchanger_TM"/>
</dbReference>
<dbReference type="InterPro" id="IPR057291">
    <property type="entry name" value="CHX17_2nd"/>
</dbReference>
<sequence>MVYVLQVNQLNSFTIQRYSKGIFYDNPLNYTISVITLQASLVCLSTTWLQFFLIPLGETTFVPQVLAGLLTGPSILGQINKNLRKWLFAPKAFYVCEAISLFGTMMFLFLVAVKTDPSMVIKTGKKTWVIGLCSSLFPLIFSISSAFLLRKILNPETDLYKSIFYIAAFSSTGSFQATASLLEDFKLLNSEVGRLAISSSMVNGVISSVWQGIILSRQKTGLWKKTDHSSRMIGISFAAIVLFILFVLRPIMLWMIRQTPKGKPIKESYIVSIYVMVLVCSLLGEIVGEPFWIGPLILGLAVPEGPPLGSALVERLDTLISGVLMPLFYFSSGARFKLHLVNAHGLAIVQPVAISGFFGKVVGTMLPSMYCKMPLIDALSLGLIMATQGITQLGHLQSLQQHRVSQFECEHVLQIIDDQSYAQMVIALIWLTAASTPIVKFLYDPSKRYLSFKRRRTIEHAPPHAVLPLMACMHCEENTPPIINVLEMSKSTTESPICFYVLHLIQLTGRTVPVLIDHHPNSWSNTLRYSQSQNIINAFKSYEKQNKDSVTVKLFTSISPYETMHDEICMQAAEKMPSMLIVPFHKRWREGQISELAPPIRALNRNLLRTAPCSVAILVERGYLTRINPLTTVSFYSVGIVFIEGPDDREALSYAIRMADHPNVKVTVIRLMEPRRKSKQLISRDPDGDLIHKFKVDCIKIKRHDYREEIVRDGEELVGALKSLEGCYDLILVGRRHQSESPLFQGLTEWSEYPELGFVGDMLVSSDSTFDGSVLVVQQQNRAAFVPHDLHLDNSVHCKQEPLITLEVDLNITSNSSSSLNTTLWICEHTTKFQRFTSKGIFYGENPLNDTLSAITLQASLICLSATWLQFLLIPLGESTFVSQVLAGLLTGPSVLGQIKSIRKWLFPPKSYYACETISLFGSIMFLFLMGVKIDPYMVMRTGRKTWAIGVCSCVFPIVLSIFSAFVLRRILNPETDLYKSLLYIAVFLSSGSFQVTARLLKDLKLLNSEVGRLALSSSMVSGTVSAVWETIIITRQQTTLWKQENKCLEMMLISLGALLLFILCILRPIMFWMIRKTPKGEPIRESYIVSIFLMVLLCSLFGELIGEHFMIGPILLGLAVPEGPPLGSALVERLDTFLSGVLMPLFYFSSGARFKIHLIDFHDFAIVQPVALFCFCGKVIGTMLPSMYCNMPLVDALSLGLLMSAQGITHLLYLQTCQYLRIIDDESYAQMLISLLWLTAAATPMAKFLYDPSKSYSSQNKKRSIEHAPRNAVFPLMACIHFEEDTPPIINILEMSNSTTENPICLYVVHLIQLAGRSAPLLIDHQPSHRFNSLHFTQSHNIINAFKYYEQQKMGNVMVKLFTSISPYETMHNEICMQAAKKRACMLIVPFHRKWQTGQISESAHPIRALNRHLLRTAPCSVGILAERGYLIRNNPLTTVSFYSVGIVFIEGPDDREALSYAMRMAYHPNVTVTVIRLIEPRKKSRKFINRDPDGDLIHRFKVDYLQIKRHDYREEVVRDSLEMISVIRSLEGRYDLILVGRRHDSESSLFSGLTEWNEYPELGSVGDMLVSSDSTFDGSVLVVQQQNRVGVGHHDLHLDNSVYNKQEPLTILEVPRDTKEWGLH</sequence>
<name>A0A371F7G2_MUCPR</name>
<feature type="transmembrane region" description="Helical" evidence="11">
    <location>
        <begin position="92"/>
        <end position="115"/>
    </location>
</feature>
<feature type="non-terminal residue" evidence="15">
    <location>
        <position position="1"/>
    </location>
</feature>
<dbReference type="GO" id="GO:0006885">
    <property type="term" value="P:regulation of pH"/>
    <property type="evidence" value="ECO:0007669"/>
    <property type="project" value="UniProtKB-ARBA"/>
</dbReference>
<evidence type="ECO:0000256" key="5">
    <source>
        <dbReference type="ARBA" id="ARBA00022692"/>
    </source>
</evidence>
<protein>
    <submittedName>
        <fullName evidence="15">Cation/H(+) antiporter 15</fullName>
    </submittedName>
</protein>
<feature type="transmembrane region" description="Helical" evidence="11">
    <location>
        <begin position="946"/>
        <end position="969"/>
    </location>
</feature>
<evidence type="ECO:0000256" key="9">
    <source>
        <dbReference type="ARBA" id="ARBA00023136"/>
    </source>
</evidence>
<feature type="domain" description="Cation/H(+) antiporter central" evidence="13">
    <location>
        <begin position="1306"/>
        <end position="1430"/>
    </location>
</feature>
<comment type="similarity">
    <text evidence="10">Belongs to the monovalent cation:proton antiporter 2 (CPA2) transporter (TC 2.A.37) family. CHX (TC 2.A.37.4) subfamily.</text>
</comment>
<feature type="transmembrane region" description="Helical" evidence="11">
    <location>
        <begin position="341"/>
        <end position="359"/>
    </location>
</feature>
<dbReference type="GO" id="GO:0012505">
    <property type="term" value="C:endomembrane system"/>
    <property type="evidence" value="ECO:0007669"/>
    <property type="project" value="TreeGrafter"/>
</dbReference>
<feature type="transmembrane region" description="Helical" evidence="11">
    <location>
        <begin position="127"/>
        <end position="150"/>
    </location>
</feature>